<keyword evidence="1" id="KW-1133">Transmembrane helix</keyword>
<feature type="transmembrane region" description="Helical" evidence="1">
    <location>
        <begin position="35"/>
        <end position="54"/>
    </location>
</feature>
<evidence type="ECO:0000313" key="3">
    <source>
        <dbReference type="Proteomes" id="UP001161697"/>
    </source>
</evidence>
<name>A0AA42U1E6_ECTOL</name>
<reference evidence="2" key="1">
    <citation type="submission" date="2022-09" db="EMBL/GenBank/DDBJ databases">
        <title>Intensive care unit water sources are persistently colonized with multi-drug resistant bacteria and are the site of extensive horizontal gene transfer of antibiotic resistance genes.</title>
        <authorList>
            <person name="Diorio-Toth L."/>
        </authorList>
    </citation>
    <scope>NUCLEOTIDE SEQUENCE</scope>
    <source>
        <strain evidence="2">GD03704</strain>
    </source>
</reference>
<organism evidence="2 3">
    <name type="scientific">Ectopseudomonas oleovorans</name>
    <name type="common">Pseudomonas oleovorans</name>
    <dbReference type="NCBI Taxonomy" id="301"/>
    <lineage>
        <taxon>Bacteria</taxon>
        <taxon>Pseudomonadati</taxon>
        <taxon>Pseudomonadota</taxon>
        <taxon>Gammaproteobacteria</taxon>
        <taxon>Pseudomonadales</taxon>
        <taxon>Pseudomonadaceae</taxon>
        <taxon>Ectopseudomonas</taxon>
    </lineage>
</organism>
<keyword evidence="1" id="KW-0812">Transmembrane</keyword>
<feature type="transmembrane region" description="Helical" evidence="1">
    <location>
        <begin position="113"/>
        <end position="136"/>
    </location>
</feature>
<dbReference type="Proteomes" id="UP001161697">
    <property type="component" value="Unassembled WGS sequence"/>
</dbReference>
<comment type="caution">
    <text evidence="2">The sequence shown here is derived from an EMBL/GenBank/DDBJ whole genome shotgun (WGS) entry which is preliminary data.</text>
</comment>
<proteinExistence type="predicted"/>
<dbReference type="EMBL" id="JAOCJE010000002">
    <property type="protein sequence ID" value="MDH1341880.1"/>
    <property type="molecule type" value="Genomic_DNA"/>
</dbReference>
<accession>A0AA42U1E6</accession>
<sequence length="162" mass="18284">MLRRDLAMLRFSALSRCFRSTLVYLKKIIEAAARAIRTILMAIIITSIPVLALLRPNEVRIITMNKKHSSRETRVIEARISRSLRIAVAAALVIALVIPIAENALITSNTGKAMMRLADMTALLTMLWSLANAFLLDRRLKACHLRLMEQLRAEAKGQRHKL</sequence>
<dbReference type="RefSeq" id="WP_279533547.1">
    <property type="nucleotide sequence ID" value="NZ_CP104579.1"/>
</dbReference>
<dbReference type="AlphaFoldDB" id="A0AA42U1E6"/>
<gene>
    <name evidence="2" type="ORF">N5J11_22505</name>
</gene>
<evidence type="ECO:0000313" key="2">
    <source>
        <dbReference type="EMBL" id="MDH1341880.1"/>
    </source>
</evidence>
<keyword evidence="1" id="KW-0472">Membrane</keyword>
<evidence type="ECO:0000256" key="1">
    <source>
        <dbReference type="SAM" id="Phobius"/>
    </source>
</evidence>
<evidence type="ECO:0008006" key="4">
    <source>
        <dbReference type="Google" id="ProtNLM"/>
    </source>
</evidence>
<protein>
    <recommendedName>
        <fullName evidence="4">Transmembrane protein</fullName>
    </recommendedName>
</protein>
<feature type="transmembrane region" description="Helical" evidence="1">
    <location>
        <begin position="84"/>
        <end position="101"/>
    </location>
</feature>